<dbReference type="Proteomes" id="UP000770661">
    <property type="component" value="Unassembled WGS sequence"/>
</dbReference>
<dbReference type="AlphaFoldDB" id="A0A8J4YB56"/>
<dbReference type="EMBL" id="JACEEZ010012031">
    <property type="protein sequence ID" value="KAG0720929.1"/>
    <property type="molecule type" value="Genomic_DNA"/>
</dbReference>
<reference evidence="1" key="1">
    <citation type="submission" date="2020-07" db="EMBL/GenBank/DDBJ databases">
        <title>The High-quality genome of the commercially important snow crab, Chionoecetes opilio.</title>
        <authorList>
            <person name="Jeong J.-H."/>
            <person name="Ryu S."/>
        </authorList>
    </citation>
    <scope>NUCLEOTIDE SEQUENCE</scope>
    <source>
        <strain evidence="1">MADBK_172401_WGS</strain>
        <tissue evidence="1">Digestive gland</tissue>
    </source>
</reference>
<organism evidence="1 2">
    <name type="scientific">Chionoecetes opilio</name>
    <name type="common">Atlantic snow crab</name>
    <name type="synonym">Cancer opilio</name>
    <dbReference type="NCBI Taxonomy" id="41210"/>
    <lineage>
        <taxon>Eukaryota</taxon>
        <taxon>Metazoa</taxon>
        <taxon>Ecdysozoa</taxon>
        <taxon>Arthropoda</taxon>
        <taxon>Crustacea</taxon>
        <taxon>Multicrustacea</taxon>
        <taxon>Malacostraca</taxon>
        <taxon>Eumalacostraca</taxon>
        <taxon>Eucarida</taxon>
        <taxon>Decapoda</taxon>
        <taxon>Pleocyemata</taxon>
        <taxon>Brachyura</taxon>
        <taxon>Eubrachyura</taxon>
        <taxon>Majoidea</taxon>
        <taxon>Majidae</taxon>
        <taxon>Chionoecetes</taxon>
    </lineage>
</organism>
<evidence type="ECO:0000313" key="2">
    <source>
        <dbReference type="Proteomes" id="UP000770661"/>
    </source>
</evidence>
<sequence length="106" mass="12326">MSSARDLTREESGYQNSWIGYDGRKDKTRAMMAHHSPVARVHVDQKAWTGLARAEHPGILVKYCLQVYFKIYYENQGSPQTRGRNPKHILTQLRVMRSQPKKVQQL</sequence>
<comment type="caution">
    <text evidence="1">The sequence shown here is derived from an EMBL/GenBank/DDBJ whole genome shotgun (WGS) entry which is preliminary data.</text>
</comment>
<accession>A0A8J4YB56</accession>
<proteinExistence type="predicted"/>
<protein>
    <submittedName>
        <fullName evidence="1">Uncharacterized protein</fullName>
    </submittedName>
</protein>
<name>A0A8J4YB56_CHIOP</name>
<gene>
    <name evidence="1" type="ORF">GWK47_047447</name>
</gene>
<keyword evidence="2" id="KW-1185">Reference proteome</keyword>
<evidence type="ECO:0000313" key="1">
    <source>
        <dbReference type="EMBL" id="KAG0720929.1"/>
    </source>
</evidence>